<organism evidence="1 2">
    <name type="scientific">Vibrio parahaemolyticus</name>
    <dbReference type="NCBI Taxonomy" id="670"/>
    <lineage>
        <taxon>Bacteria</taxon>
        <taxon>Pseudomonadati</taxon>
        <taxon>Pseudomonadota</taxon>
        <taxon>Gammaproteobacteria</taxon>
        <taxon>Vibrionales</taxon>
        <taxon>Vibrionaceae</taxon>
        <taxon>Vibrio</taxon>
    </lineage>
</organism>
<evidence type="ECO:0000313" key="1">
    <source>
        <dbReference type="EMBL" id="OXE28882.1"/>
    </source>
</evidence>
<feature type="non-terminal residue" evidence="1">
    <location>
        <position position="1"/>
    </location>
</feature>
<sequence length="94" mass="10561">NKIELKDGDIKYNFTHGTLVKSLYVDSLIREQLIKGILAIAIVGESYVVIPRGVANKIAQRDESVIIEQKEAESEIPAEDDPYADFVVPDDLMW</sequence>
<dbReference type="InterPro" id="IPR018636">
    <property type="entry name" value="DUF2058"/>
</dbReference>
<dbReference type="Proteomes" id="UP000214596">
    <property type="component" value="Unassembled WGS sequence"/>
</dbReference>
<dbReference type="Pfam" id="PF09831">
    <property type="entry name" value="DUF2058"/>
    <property type="match status" value="1"/>
</dbReference>
<protein>
    <recommendedName>
        <fullName evidence="3">Nucleoprotein/polynucleotide-associated enzyme</fullName>
    </recommendedName>
</protein>
<accession>A0A227J1W6</accession>
<reference evidence="1 2" key="1">
    <citation type="journal article" date="2017" name="Appl. Environ. Microbiol.">
        <title>Parallel evolution of two clades of a major Atlantic endemic Vibrio parahaemolyticus pathogen lineage by independent acquisition of related pathogenicity islands.</title>
        <authorList>
            <person name="Xu F."/>
            <person name="Gonzalez-Escalona N."/>
            <person name="Drees K.P."/>
            <person name="Sebra R.P."/>
            <person name="Cooper V.S."/>
            <person name="Jones S.H."/>
            <person name="Whistler C.A."/>
        </authorList>
    </citation>
    <scope>NUCLEOTIDE SEQUENCE [LARGE SCALE GENOMIC DNA]</scope>
    <source>
        <strain evidence="1 2">MAVP-3</strain>
    </source>
</reference>
<comment type="caution">
    <text evidence="1">The sequence shown here is derived from an EMBL/GenBank/DDBJ whole genome shotgun (WGS) entry which is preliminary data.</text>
</comment>
<evidence type="ECO:0008006" key="3">
    <source>
        <dbReference type="Google" id="ProtNLM"/>
    </source>
</evidence>
<gene>
    <name evidence="1" type="ORF">CA163_31565</name>
</gene>
<dbReference type="AlphaFoldDB" id="A0A227J1W6"/>
<proteinExistence type="predicted"/>
<dbReference type="STRING" id="670.ACZ92_03970"/>
<name>A0A227J1W6_VIBPH</name>
<dbReference type="EMBL" id="NIXT01003870">
    <property type="protein sequence ID" value="OXE28882.1"/>
    <property type="molecule type" value="Genomic_DNA"/>
</dbReference>
<evidence type="ECO:0000313" key="2">
    <source>
        <dbReference type="Proteomes" id="UP000214596"/>
    </source>
</evidence>